<feature type="transmembrane region" description="Helical" evidence="1">
    <location>
        <begin position="115"/>
        <end position="134"/>
    </location>
</feature>
<name>A0A2H0UB35_9BACT</name>
<feature type="transmembrane region" description="Helical" evidence="1">
    <location>
        <begin position="336"/>
        <end position="362"/>
    </location>
</feature>
<sequence>MNRMCIAVLIIFVFAGSIFPLAVHAQELVPDTAVTMKAKVLEIISEERRQIPGTDVMSTYQTIRIEALDGLEKGDVVTVENDYLNMDVGDVFYLMHTTNSLDGTDYYTVIEPYRLPALGILVGLFIVVVLTFGGRQGLRGLLSLVASLLFILLFLLPGILQGYSPILVSLGVASLIVLIGSYVTHGFNRMTSTAVLGMIVTVLFTGLLAYLAIHFTHLSGYTGEETMYLNLNTRGAIDFAGLLMGAILIGTLGILYDAAIGQAVAVEELARAGGHLTRKEIYKRALRIGREHIGALVNTLAIAYVGASLPLLLLFYGFGTDSIALTLNRELFATEIVRSIVGSIGLVLAVPITTLIAAWLLVPNQKLRIN</sequence>
<organism evidence="3 4">
    <name type="scientific">Candidatus Kaiserbacteria bacterium CG10_big_fil_rev_8_21_14_0_10_51_14</name>
    <dbReference type="NCBI Taxonomy" id="1974610"/>
    <lineage>
        <taxon>Bacteria</taxon>
        <taxon>Candidatus Kaiseribacteriota</taxon>
    </lineage>
</organism>
<accession>A0A2H0UB35</accession>
<feature type="transmembrane region" description="Helical" evidence="1">
    <location>
        <begin position="235"/>
        <end position="256"/>
    </location>
</feature>
<keyword evidence="1" id="KW-0812">Transmembrane</keyword>
<evidence type="ECO:0000256" key="2">
    <source>
        <dbReference type="SAM" id="SignalP"/>
    </source>
</evidence>
<evidence type="ECO:0000313" key="4">
    <source>
        <dbReference type="Proteomes" id="UP000231192"/>
    </source>
</evidence>
<evidence type="ECO:0000256" key="1">
    <source>
        <dbReference type="SAM" id="Phobius"/>
    </source>
</evidence>
<dbReference type="PANTHER" id="PTHR41771">
    <property type="entry name" value="MEMBRANE PROTEIN-RELATED"/>
    <property type="match status" value="1"/>
</dbReference>
<feature type="transmembrane region" description="Helical" evidence="1">
    <location>
        <begin position="195"/>
        <end position="215"/>
    </location>
</feature>
<feature type="transmembrane region" description="Helical" evidence="1">
    <location>
        <begin position="293"/>
        <end position="316"/>
    </location>
</feature>
<feature type="chain" id="PRO_5013789373" description="YibE/F family protein" evidence="2">
    <location>
        <begin position="26"/>
        <end position="370"/>
    </location>
</feature>
<keyword evidence="1" id="KW-1133">Transmembrane helix</keyword>
<keyword evidence="2" id="KW-0732">Signal</keyword>
<feature type="signal peptide" evidence="2">
    <location>
        <begin position="1"/>
        <end position="25"/>
    </location>
</feature>
<reference evidence="4" key="1">
    <citation type="submission" date="2017-09" db="EMBL/GenBank/DDBJ databases">
        <title>Depth-based differentiation of microbial function through sediment-hosted aquifers and enrichment of novel symbionts in the deep terrestrial subsurface.</title>
        <authorList>
            <person name="Probst A.J."/>
            <person name="Ladd B."/>
            <person name="Jarett J.K."/>
            <person name="Geller-Mcgrath D.E."/>
            <person name="Sieber C.M.K."/>
            <person name="Emerson J.B."/>
            <person name="Anantharaman K."/>
            <person name="Thomas B.C."/>
            <person name="Malmstrom R."/>
            <person name="Stieglmeier M."/>
            <person name="Klingl A."/>
            <person name="Woyke T."/>
            <person name="Ryan C.M."/>
            <person name="Banfield J.F."/>
        </authorList>
    </citation>
    <scope>NUCLEOTIDE SEQUENCE [LARGE SCALE GENOMIC DNA]</scope>
</reference>
<dbReference type="Pfam" id="PF07907">
    <property type="entry name" value="YibE_F"/>
    <property type="match status" value="1"/>
</dbReference>
<dbReference type="PANTHER" id="PTHR41771:SF1">
    <property type="entry name" value="MEMBRANE PROTEIN"/>
    <property type="match status" value="1"/>
</dbReference>
<feature type="transmembrane region" description="Helical" evidence="1">
    <location>
        <begin position="141"/>
        <end position="160"/>
    </location>
</feature>
<dbReference type="AlphaFoldDB" id="A0A2H0UB35"/>
<evidence type="ECO:0008006" key="5">
    <source>
        <dbReference type="Google" id="ProtNLM"/>
    </source>
</evidence>
<dbReference type="EMBL" id="PFBK01000008">
    <property type="protein sequence ID" value="PIR83621.1"/>
    <property type="molecule type" value="Genomic_DNA"/>
</dbReference>
<evidence type="ECO:0000313" key="3">
    <source>
        <dbReference type="EMBL" id="PIR83621.1"/>
    </source>
</evidence>
<keyword evidence="1" id="KW-0472">Membrane</keyword>
<comment type="caution">
    <text evidence="3">The sequence shown here is derived from an EMBL/GenBank/DDBJ whole genome shotgun (WGS) entry which is preliminary data.</text>
</comment>
<dbReference type="Proteomes" id="UP000231192">
    <property type="component" value="Unassembled WGS sequence"/>
</dbReference>
<proteinExistence type="predicted"/>
<protein>
    <recommendedName>
        <fullName evidence="5">YibE/F family protein</fullName>
    </recommendedName>
</protein>
<dbReference type="InterPro" id="IPR012507">
    <property type="entry name" value="YibE_F"/>
</dbReference>
<gene>
    <name evidence="3" type="ORF">COU18_02980</name>
</gene>
<feature type="transmembrane region" description="Helical" evidence="1">
    <location>
        <begin position="166"/>
        <end position="183"/>
    </location>
</feature>